<keyword evidence="2" id="KW-1003">Cell membrane</keyword>
<evidence type="ECO:0000313" key="24">
    <source>
        <dbReference type="Proteomes" id="UP000314987"/>
    </source>
</evidence>
<evidence type="ECO:0000256" key="16">
    <source>
        <dbReference type="ARBA" id="ARBA00080386"/>
    </source>
</evidence>
<dbReference type="GO" id="GO:0160162">
    <property type="term" value="P:CD27 signaling pathway"/>
    <property type="evidence" value="ECO:0007669"/>
    <property type="project" value="UniProtKB-ARBA"/>
</dbReference>
<dbReference type="Proteomes" id="UP000314987">
    <property type="component" value="Unassembled WGS sequence"/>
</dbReference>
<dbReference type="OMA" id="LSTHWSP"/>
<evidence type="ECO:0000256" key="4">
    <source>
        <dbReference type="ARBA" id="ARBA00022703"/>
    </source>
</evidence>
<evidence type="ECO:0000256" key="6">
    <source>
        <dbReference type="ARBA" id="ARBA00022737"/>
    </source>
</evidence>
<comment type="function">
    <text evidence="12">Costimulatory immune-checkpoint receptor expressed at the surface of T-cells, NK-cells and B-cells which binds to and is activated by its ligand CD70/CD27L expressed by B-cells. The CD70-CD27 signaling pathway mediates antigen-specific T-cell activation and expansion which in turn provides immune surveillance of B-cells. Mechanistically, CD70 ligation activates the TRAF2-PTPN6 axis that subsequently inhibits LCK phosphorylation to promote phenotypic and transcriptional adaptations of T-cell memory. In addition, activation by CD70 on early progenitor cells provides a negative feedback signal to leukocyte differentiation during immune activation and thus modulates hematopoiesis. Negatively regulates the function of Th2 lymphocytes in the adipose tissue.</text>
</comment>
<gene>
    <name evidence="23" type="primary">CD27</name>
</gene>
<dbReference type="GeneID" id="114025198"/>
<feature type="transmembrane region" description="Helical" evidence="20">
    <location>
        <begin position="184"/>
        <end position="208"/>
    </location>
</feature>
<feature type="signal peptide" evidence="21">
    <location>
        <begin position="1"/>
        <end position="24"/>
    </location>
</feature>
<dbReference type="InterPro" id="IPR001368">
    <property type="entry name" value="TNFR/NGFR_Cys_rich_reg"/>
</dbReference>
<keyword evidence="5 21" id="KW-0732">Signal</keyword>
<dbReference type="GO" id="GO:0043066">
    <property type="term" value="P:negative regulation of apoptotic process"/>
    <property type="evidence" value="ECO:0007669"/>
    <property type="project" value="TreeGrafter"/>
</dbReference>
<reference evidence="24" key="1">
    <citation type="submission" date="2018-12" db="EMBL/GenBank/DDBJ databases">
        <authorList>
            <person name="Yazar S."/>
        </authorList>
    </citation>
    <scope>NUCLEOTIDE SEQUENCE [LARGE SCALE GENOMIC DNA]</scope>
</reference>
<comment type="subcellular location">
    <subcellularLocation>
        <location evidence="1">Cell membrane</location>
        <topology evidence="1">Single-pass type I membrane protein</topology>
    </subcellularLocation>
</comment>
<comment type="caution">
    <text evidence="18">Lacks conserved residue(s) required for the propagation of feature annotation.</text>
</comment>
<dbReference type="RefSeq" id="XP_027694340.1">
    <property type="nucleotide sequence ID" value="XM_027838539.1"/>
</dbReference>
<keyword evidence="3 20" id="KW-0812">Transmembrane</keyword>
<evidence type="ECO:0000256" key="2">
    <source>
        <dbReference type="ARBA" id="ARBA00022475"/>
    </source>
</evidence>
<dbReference type="Pfam" id="PF00020">
    <property type="entry name" value="TNFR_c6"/>
    <property type="match status" value="1"/>
</dbReference>
<dbReference type="OrthoDB" id="9374769at2759"/>
<evidence type="ECO:0000256" key="15">
    <source>
        <dbReference type="ARBA" id="ARBA00076047"/>
    </source>
</evidence>
<dbReference type="Gene3D" id="2.10.50.10">
    <property type="entry name" value="Tumor Necrosis Factor Receptor, subunit A, domain 2"/>
    <property type="match status" value="1"/>
</dbReference>
<evidence type="ECO:0000256" key="17">
    <source>
        <dbReference type="ARBA" id="ARBA00081747"/>
    </source>
</evidence>
<keyword evidence="6" id="KW-0677">Repeat</keyword>
<comment type="subunit">
    <text evidence="13">Homodimer. Interacts with SIVA1; may play a role in apoptosis through association with SIVA1. Interacts with TRAF2. Interacts ith PTPN6.</text>
</comment>
<dbReference type="FunFam" id="2.10.50.10:FF:000033">
    <property type="entry name" value="CD27 molecule"/>
    <property type="match status" value="1"/>
</dbReference>
<dbReference type="SUPFAM" id="SSF57586">
    <property type="entry name" value="TNF receptor-like"/>
    <property type="match status" value="2"/>
</dbReference>
<sequence length="264" mass="29290">MVLGTSWWLWVLGTLVGLSPGVISKLHCPQGQYQVEQGSWCCRLCNPGTFLVGDCDGDGKEAHCKSCIPGFSFTPDHHAQRQCESCRICINGFPIQRCNITTNTECACPKGQQCRDKECTSCDPQPTYLLSTPQYPLRSTHQHPATIHQHPTNTHSAYYSETAGTSAPTRPAQSPSGTVPSSQVSIYILLILCGLILTIFIHGTWLILKKRNRQLKKEQDKKKLVKFCLTGSREDPGPCCPKQEEGNTVPIQEDYRKPDPASYP</sequence>
<evidence type="ECO:0000256" key="8">
    <source>
        <dbReference type="ARBA" id="ARBA00023136"/>
    </source>
</evidence>
<name>A0A4X2LQG7_VOMUR</name>
<keyword evidence="9" id="KW-1015">Disulfide bond</keyword>
<dbReference type="STRING" id="29139.ENSVURP00010024036"/>
<reference evidence="23" key="2">
    <citation type="submission" date="2025-08" db="UniProtKB">
        <authorList>
            <consortium name="Ensembl"/>
        </authorList>
    </citation>
    <scope>IDENTIFICATION</scope>
</reference>
<evidence type="ECO:0000256" key="12">
    <source>
        <dbReference type="ARBA" id="ARBA00058746"/>
    </source>
</evidence>
<dbReference type="PANTHER" id="PTHR47496:SF1">
    <property type="entry name" value="CD27 ANTIGEN"/>
    <property type="match status" value="1"/>
</dbReference>
<keyword evidence="10" id="KW-0675">Receptor</keyword>
<dbReference type="InterPro" id="IPR053126">
    <property type="entry name" value="CD27_receptor"/>
</dbReference>
<dbReference type="GeneTree" id="ENSGT00510000049297"/>
<dbReference type="PROSITE" id="PS50050">
    <property type="entry name" value="TNFR_NGFR_2"/>
    <property type="match status" value="1"/>
</dbReference>
<keyword evidence="7 20" id="KW-1133">Transmembrane helix</keyword>
<evidence type="ECO:0000256" key="10">
    <source>
        <dbReference type="ARBA" id="ARBA00023170"/>
    </source>
</evidence>
<evidence type="ECO:0000256" key="13">
    <source>
        <dbReference type="ARBA" id="ARBA00065929"/>
    </source>
</evidence>
<evidence type="ECO:0000256" key="14">
    <source>
        <dbReference type="ARBA" id="ARBA00073748"/>
    </source>
</evidence>
<keyword evidence="8 20" id="KW-0472">Membrane</keyword>
<feature type="compositionally biased region" description="Basic and acidic residues" evidence="19">
    <location>
        <begin position="253"/>
        <end position="264"/>
    </location>
</feature>
<dbReference type="CTD" id="939"/>
<feature type="region of interest" description="Disordered" evidence="19">
    <location>
        <begin position="158"/>
        <end position="179"/>
    </location>
</feature>
<evidence type="ECO:0000256" key="18">
    <source>
        <dbReference type="PROSITE-ProRule" id="PRU00206"/>
    </source>
</evidence>
<evidence type="ECO:0000256" key="7">
    <source>
        <dbReference type="ARBA" id="ARBA00022989"/>
    </source>
</evidence>
<feature type="chain" id="PRO_5045270702" description="CD27 antigen" evidence="21">
    <location>
        <begin position="25"/>
        <end position="264"/>
    </location>
</feature>
<feature type="region of interest" description="Disordered" evidence="19">
    <location>
        <begin position="230"/>
        <end position="264"/>
    </location>
</feature>
<dbReference type="AlphaFoldDB" id="A0A4X2LQG7"/>
<protein>
    <recommendedName>
        <fullName evidence="14">CD27 antigen</fullName>
    </recommendedName>
    <alternativeName>
        <fullName evidence="17">CD27L receptor</fullName>
    </alternativeName>
    <alternativeName>
        <fullName evidence="15">T-cell activation antigen CD27</fullName>
    </alternativeName>
    <alternativeName>
        <fullName evidence="16">Tumor necrosis factor receptor superfamily member 7</fullName>
    </alternativeName>
</protein>
<feature type="repeat" description="TNFR-Cys" evidence="18">
    <location>
        <begin position="66"/>
        <end position="106"/>
    </location>
</feature>
<evidence type="ECO:0000256" key="20">
    <source>
        <dbReference type="SAM" id="Phobius"/>
    </source>
</evidence>
<dbReference type="GO" id="GO:0004888">
    <property type="term" value="F:transmembrane signaling receptor activity"/>
    <property type="evidence" value="ECO:0007669"/>
    <property type="project" value="UniProtKB-ARBA"/>
</dbReference>
<dbReference type="SMART" id="SM00208">
    <property type="entry name" value="TNFR"/>
    <property type="match status" value="2"/>
</dbReference>
<feature type="domain" description="TNFR-Cys" evidence="22">
    <location>
        <begin position="66"/>
        <end position="106"/>
    </location>
</feature>
<evidence type="ECO:0000256" key="3">
    <source>
        <dbReference type="ARBA" id="ARBA00022692"/>
    </source>
</evidence>
<dbReference type="GO" id="GO:0006915">
    <property type="term" value="P:apoptotic process"/>
    <property type="evidence" value="ECO:0007669"/>
    <property type="project" value="UniProtKB-KW"/>
</dbReference>
<evidence type="ECO:0000256" key="1">
    <source>
        <dbReference type="ARBA" id="ARBA00004251"/>
    </source>
</evidence>
<evidence type="ECO:0000256" key="21">
    <source>
        <dbReference type="SAM" id="SignalP"/>
    </source>
</evidence>
<accession>A0A4X2LQG7</accession>
<evidence type="ECO:0000313" key="23">
    <source>
        <dbReference type="Ensembl" id="ENSVURP00010024036.1"/>
    </source>
</evidence>
<dbReference type="Ensembl" id="ENSVURT00010027365.1">
    <property type="protein sequence ID" value="ENSVURP00010024036.1"/>
    <property type="gene ID" value="ENSVURG00010018428.1"/>
</dbReference>
<dbReference type="PANTHER" id="PTHR47496">
    <property type="entry name" value="CD27"/>
    <property type="match status" value="1"/>
</dbReference>
<evidence type="ECO:0000256" key="5">
    <source>
        <dbReference type="ARBA" id="ARBA00022729"/>
    </source>
</evidence>
<dbReference type="GO" id="GO:0009897">
    <property type="term" value="C:external side of plasma membrane"/>
    <property type="evidence" value="ECO:0007669"/>
    <property type="project" value="TreeGrafter"/>
</dbReference>
<organism evidence="23 24">
    <name type="scientific">Vombatus ursinus</name>
    <name type="common">Common wombat</name>
    <dbReference type="NCBI Taxonomy" id="29139"/>
    <lineage>
        <taxon>Eukaryota</taxon>
        <taxon>Metazoa</taxon>
        <taxon>Chordata</taxon>
        <taxon>Craniata</taxon>
        <taxon>Vertebrata</taxon>
        <taxon>Euteleostomi</taxon>
        <taxon>Mammalia</taxon>
        <taxon>Metatheria</taxon>
        <taxon>Diprotodontia</taxon>
        <taxon>Vombatidae</taxon>
        <taxon>Vombatus</taxon>
    </lineage>
</organism>
<keyword evidence="11" id="KW-0325">Glycoprotein</keyword>
<evidence type="ECO:0000256" key="11">
    <source>
        <dbReference type="ARBA" id="ARBA00023180"/>
    </source>
</evidence>
<reference evidence="23" key="3">
    <citation type="submission" date="2025-09" db="UniProtKB">
        <authorList>
            <consortium name="Ensembl"/>
        </authorList>
    </citation>
    <scope>IDENTIFICATION</scope>
</reference>
<keyword evidence="4" id="KW-0053">Apoptosis</keyword>
<keyword evidence="24" id="KW-1185">Reference proteome</keyword>
<evidence type="ECO:0000256" key="9">
    <source>
        <dbReference type="ARBA" id="ARBA00023157"/>
    </source>
</evidence>
<evidence type="ECO:0000256" key="19">
    <source>
        <dbReference type="SAM" id="MobiDB-lite"/>
    </source>
</evidence>
<dbReference type="PROSITE" id="PS00652">
    <property type="entry name" value="TNFR_NGFR_1"/>
    <property type="match status" value="1"/>
</dbReference>
<evidence type="ECO:0000259" key="22">
    <source>
        <dbReference type="PROSITE" id="PS50050"/>
    </source>
</evidence>
<proteinExistence type="predicted"/>